<organism evidence="1 2">
    <name type="scientific">Nonomuraea antimicrobica</name>
    <dbReference type="NCBI Taxonomy" id="561173"/>
    <lineage>
        <taxon>Bacteria</taxon>
        <taxon>Bacillati</taxon>
        <taxon>Actinomycetota</taxon>
        <taxon>Actinomycetes</taxon>
        <taxon>Streptosporangiales</taxon>
        <taxon>Streptosporangiaceae</taxon>
        <taxon>Nonomuraea</taxon>
    </lineage>
</organism>
<protein>
    <recommendedName>
        <fullName evidence="3">SRPBCC family protein</fullName>
    </recommendedName>
</protein>
<accession>A0ABP7EMF0</accession>
<reference evidence="2" key="1">
    <citation type="journal article" date="2019" name="Int. J. Syst. Evol. Microbiol.">
        <title>The Global Catalogue of Microorganisms (GCM) 10K type strain sequencing project: providing services to taxonomists for standard genome sequencing and annotation.</title>
        <authorList>
            <consortium name="The Broad Institute Genomics Platform"/>
            <consortium name="The Broad Institute Genome Sequencing Center for Infectious Disease"/>
            <person name="Wu L."/>
            <person name="Ma J."/>
        </authorList>
    </citation>
    <scope>NUCLEOTIDE SEQUENCE [LARGE SCALE GENOMIC DNA]</scope>
    <source>
        <strain evidence="2">JCM 16904</strain>
    </source>
</reference>
<dbReference type="RefSeq" id="WP_344897622.1">
    <property type="nucleotide sequence ID" value="NZ_BAAAZP010000264.1"/>
</dbReference>
<dbReference type="EMBL" id="BAAAZP010000264">
    <property type="protein sequence ID" value="GAA3721327.1"/>
    <property type="molecule type" value="Genomic_DNA"/>
</dbReference>
<dbReference type="Proteomes" id="UP001500902">
    <property type="component" value="Unassembled WGS sequence"/>
</dbReference>
<sequence length="141" mass="16897">MTPITNPAVAMQLPVWDHVTDRLVMAEMFYEPTRNPHMLRIELEDWPIPLDVPLRVLTQGLEEPTRSTEMSQLPMRDNEHVLWSIRWNLAAQERPVELRMLRVPRMALVWHLTQVSRHGARSARVDWDGEYERLCREHRWR</sequence>
<proteinExistence type="predicted"/>
<name>A0ABP7EMF0_9ACTN</name>
<gene>
    <name evidence="1" type="ORF">GCM10022224_103670</name>
</gene>
<evidence type="ECO:0000313" key="2">
    <source>
        <dbReference type="Proteomes" id="UP001500902"/>
    </source>
</evidence>
<keyword evidence="2" id="KW-1185">Reference proteome</keyword>
<comment type="caution">
    <text evidence="1">The sequence shown here is derived from an EMBL/GenBank/DDBJ whole genome shotgun (WGS) entry which is preliminary data.</text>
</comment>
<evidence type="ECO:0008006" key="3">
    <source>
        <dbReference type="Google" id="ProtNLM"/>
    </source>
</evidence>
<evidence type="ECO:0000313" key="1">
    <source>
        <dbReference type="EMBL" id="GAA3721327.1"/>
    </source>
</evidence>